<evidence type="ECO:0008006" key="5">
    <source>
        <dbReference type="Google" id="ProtNLM"/>
    </source>
</evidence>
<dbReference type="EMBL" id="CAJMWS010000297">
    <property type="protein sequence ID" value="CAE6393971.1"/>
    <property type="molecule type" value="Genomic_DNA"/>
</dbReference>
<dbReference type="AlphaFoldDB" id="A0A8H2WQJ1"/>
<evidence type="ECO:0000313" key="4">
    <source>
        <dbReference type="Proteomes" id="UP000663846"/>
    </source>
</evidence>
<sequence>MPYYQNEHTGPVAWLVSMLSIARIQLNNFLVPFYPDMTMPVADLSGKLAIVTGANSGIGLETARALARMGAHVVLACRNKSRGEEAKKQIVESTGNLKVEVEILDCGSFASVRAFLSRWKDRETKEVDMLINNAGGLTGTISLTEDGYEQTYQINHLAHVLLAHGLLNSECMAANGRIVSISSAGFYGSDPLSKKNAGSRDILAKFDNQVGAKLSFGEMMQLYFRSKASQAVWSMALQRRLSENKVWQGITVHSCHPGTVKSSIWSQPDGAGAMVDVASSLMKLGARTIGITSEQGAITAVWLAVAPEPATPELSGRFWDRKQWKWVSPWSLSVRLQDELWDLWCGETGMSLN</sequence>
<proteinExistence type="inferred from homology"/>
<comment type="similarity">
    <text evidence="1">Belongs to the short-chain dehydrogenases/reductases (SDR) family.</text>
</comment>
<evidence type="ECO:0000313" key="3">
    <source>
        <dbReference type="EMBL" id="CAE6393971.1"/>
    </source>
</evidence>
<reference evidence="3" key="1">
    <citation type="submission" date="2021-01" db="EMBL/GenBank/DDBJ databases">
        <authorList>
            <person name="Kaushik A."/>
        </authorList>
    </citation>
    <scope>NUCLEOTIDE SEQUENCE</scope>
    <source>
        <strain evidence="3">AG1-1C</strain>
    </source>
</reference>
<comment type="caution">
    <text evidence="3">The sequence shown here is derived from an EMBL/GenBank/DDBJ whole genome shotgun (WGS) entry which is preliminary data.</text>
</comment>
<organism evidence="3 4">
    <name type="scientific">Rhizoctonia solani</name>
    <dbReference type="NCBI Taxonomy" id="456999"/>
    <lineage>
        <taxon>Eukaryota</taxon>
        <taxon>Fungi</taxon>
        <taxon>Dikarya</taxon>
        <taxon>Basidiomycota</taxon>
        <taxon>Agaricomycotina</taxon>
        <taxon>Agaricomycetes</taxon>
        <taxon>Cantharellales</taxon>
        <taxon>Ceratobasidiaceae</taxon>
        <taxon>Rhizoctonia</taxon>
    </lineage>
</organism>
<dbReference type="SUPFAM" id="SSF51735">
    <property type="entry name" value="NAD(P)-binding Rossmann-fold domains"/>
    <property type="match status" value="1"/>
</dbReference>
<keyword evidence="2" id="KW-0560">Oxidoreductase</keyword>
<dbReference type="InterPro" id="IPR036291">
    <property type="entry name" value="NAD(P)-bd_dom_sf"/>
</dbReference>
<dbReference type="PANTHER" id="PTHR24320:SF152">
    <property type="entry name" value="SHORT-CHAIN DEHYDROGENASE_REDUCTASE FAMILY PROTEIN"/>
    <property type="match status" value="1"/>
</dbReference>
<evidence type="ECO:0000256" key="2">
    <source>
        <dbReference type="ARBA" id="ARBA00023002"/>
    </source>
</evidence>
<dbReference type="GO" id="GO:0016491">
    <property type="term" value="F:oxidoreductase activity"/>
    <property type="evidence" value="ECO:0007669"/>
    <property type="project" value="UniProtKB-KW"/>
</dbReference>
<protein>
    <recommendedName>
        <fullName evidence="5">WW domain-containing oxidoreductase</fullName>
    </recommendedName>
</protein>
<evidence type="ECO:0000256" key="1">
    <source>
        <dbReference type="ARBA" id="ARBA00006484"/>
    </source>
</evidence>
<dbReference type="Pfam" id="PF00106">
    <property type="entry name" value="adh_short"/>
    <property type="match status" value="1"/>
</dbReference>
<dbReference type="Proteomes" id="UP000663846">
    <property type="component" value="Unassembled WGS sequence"/>
</dbReference>
<name>A0A8H2WQJ1_9AGAM</name>
<dbReference type="PANTHER" id="PTHR24320">
    <property type="entry name" value="RETINOL DEHYDROGENASE"/>
    <property type="match status" value="1"/>
</dbReference>
<dbReference type="Gene3D" id="3.40.50.720">
    <property type="entry name" value="NAD(P)-binding Rossmann-like Domain"/>
    <property type="match status" value="1"/>
</dbReference>
<dbReference type="PRINTS" id="PR00081">
    <property type="entry name" value="GDHRDH"/>
</dbReference>
<accession>A0A8H2WQJ1</accession>
<dbReference type="InterPro" id="IPR002347">
    <property type="entry name" value="SDR_fam"/>
</dbReference>
<gene>
    <name evidence="3" type="ORF">RDB_LOCUS47387</name>
</gene>